<organism evidence="1 2">
    <name type="scientific">Labeo rohita</name>
    <name type="common">Indian major carp</name>
    <name type="synonym">Cyprinus rohita</name>
    <dbReference type="NCBI Taxonomy" id="84645"/>
    <lineage>
        <taxon>Eukaryota</taxon>
        <taxon>Metazoa</taxon>
        <taxon>Chordata</taxon>
        <taxon>Craniata</taxon>
        <taxon>Vertebrata</taxon>
        <taxon>Euteleostomi</taxon>
        <taxon>Actinopterygii</taxon>
        <taxon>Neopterygii</taxon>
        <taxon>Teleostei</taxon>
        <taxon>Ostariophysi</taxon>
        <taxon>Cypriniformes</taxon>
        <taxon>Cyprinidae</taxon>
        <taxon>Labeoninae</taxon>
        <taxon>Labeonini</taxon>
        <taxon>Labeo</taxon>
    </lineage>
</organism>
<name>A0ABQ8L1J7_LABRO</name>
<sequence length="1190" mass="135962">MSDYFAHLRTHLRNNERVQCPFKDCSFETNIYSTFNAHKSKAHQHHCHEHFKLGIMLSTQPGHTEDTAQPLVDSSGSEDECNMAEEQGNLDDTKQKLEHNLASLLLKMQTILHISESATQEIIQQLNQINLLSEPLLYSTIRQTIEKHYGEVDSTVVKELVRAVTDSNVLLHCTNEGGPLSTTKRRASYFVREYPVVLPVEYKIDRDEQCYVYIPIIEMLQKLLNKQEVLDEVMASGETSRGFSSYKDGTHYKNNSFFADDCRISLNLYIDDFEVANPLGTSRKKTQNVCHLLGSCETYQQNTHHSLHTIQLALLSKTNLVKQHGYSKILHPLIEDLKCLEEQGVYVEQLGSCVRGSVLHVLADNLGAHSLESFRVNFPCRFCMATRDDIQVKEVRSGTFEMRTKEKHQQHVQDVLQDSTLVAQYGVKSSCPLSDNLKHFSTIGGFPPDLLHDLLEGVVPVEMALCLQDLIGKCYFSLDTLNGAIKQFQYKFSDRTDQPQPIPKSRENDHTWEILMLLKDIVELALSSHFSDDTVEFLNWKISEHRALLQEVFPNFVLRPKHHYLEHYPQLIRTYRPLRNLWTIRFEGKHKFFKKVIRDAHNFKNVPLMLAKKHQMAIAYHMDASSFFKPRVQMDRVCSSLITAFPENVQDYLKLQSPNCSTVLVSSSVYINGIKYCPDMVVSVGSCSRLPEFMRIERILTINTDVMFLCKSQTAWYTEHLCSYELYKIHLAMSMILRVIVHDTDIRKVIIPEKPADVDSLKQALQEKLQLTYSFSVQYEDPDFGNALCNVSDINDSPERATLKIIPLYTSPSSSQADTVLLSGSDTSEQLSAERQFEWPEDFEIPKFSVHVEYRLRQGNLAFMKDGTTLDVGRDIKHDILEALAGIIYTYKAYPRDEDFSQVATALIKAHPCLTEQGSPTGSVGWKNSLKFKMANYRTKLRKSGCSDVAVAGKRGATMGGAKSAIKKPRRFELNFLPNFPNGEGNESQESIRKDLVEECKKRPPNMSLIGKKMDGTFALRRREIVHSEPPVCEILEKWPALFMESQILAEFNRISGKNLTSEFYAALDTHSARLIEISRKKGGKQGRKLDEILQQVDSTNMEDDLRSTPDLHKQLVNTLALKGGTDVQECVWRIMHGLFTNSLARKVNMRGMNGKIGFLRLQIRDVVIGKLSFMPNIYYHSYFSYSKLF</sequence>
<dbReference type="EMBL" id="JACTAM010002480">
    <property type="protein sequence ID" value="KAI2644620.1"/>
    <property type="molecule type" value="Genomic_DNA"/>
</dbReference>
<protein>
    <submittedName>
        <fullName evidence="1">Sterile alpha motif domain-containing protein 3</fullName>
    </submittedName>
</protein>
<keyword evidence="2" id="KW-1185">Reference proteome</keyword>
<proteinExistence type="predicted"/>
<dbReference type="Proteomes" id="UP000830375">
    <property type="component" value="Unassembled WGS sequence"/>
</dbReference>
<dbReference type="PANTHER" id="PTHR31025">
    <property type="entry name" value="SI:CH211-196P9.1-RELATED"/>
    <property type="match status" value="1"/>
</dbReference>
<evidence type="ECO:0000313" key="1">
    <source>
        <dbReference type="EMBL" id="KAI2644620.1"/>
    </source>
</evidence>
<accession>A0ABQ8L1J7</accession>
<gene>
    <name evidence="1" type="ORF">H4Q32_023992</name>
</gene>
<dbReference type="PANTHER" id="PTHR31025:SF19">
    <property type="entry name" value="SI:CH73-42K18.1-RELATED"/>
    <property type="match status" value="1"/>
</dbReference>
<reference evidence="1 2" key="1">
    <citation type="submission" date="2022-01" db="EMBL/GenBank/DDBJ databases">
        <title>A high-quality chromosome-level genome assembly of rohu carp, Labeo rohita.</title>
        <authorList>
            <person name="Arick M.A. II"/>
            <person name="Hsu C.-Y."/>
            <person name="Magbanua Z."/>
            <person name="Pechanova O."/>
            <person name="Grover C."/>
            <person name="Miller E."/>
            <person name="Thrash A."/>
            <person name="Ezzel L."/>
            <person name="Alam S."/>
            <person name="Benzie J."/>
            <person name="Hamilton M."/>
            <person name="Karsi A."/>
            <person name="Lawrence M.L."/>
            <person name="Peterson D.G."/>
        </authorList>
    </citation>
    <scope>NUCLEOTIDE SEQUENCE [LARGE SCALE GENOMIC DNA]</scope>
    <source>
        <strain evidence="2">BAU-BD-2019</strain>
        <tissue evidence="1">Blood</tissue>
    </source>
</reference>
<evidence type="ECO:0000313" key="2">
    <source>
        <dbReference type="Proteomes" id="UP000830375"/>
    </source>
</evidence>
<comment type="caution">
    <text evidence="1">The sequence shown here is derived from an EMBL/GenBank/DDBJ whole genome shotgun (WGS) entry which is preliminary data.</text>
</comment>